<dbReference type="InterPro" id="IPR011990">
    <property type="entry name" value="TPR-like_helical_dom_sf"/>
</dbReference>
<dbReference type="STRING" id="433924.NS331_23770"/>
<sequence length="412" mass="45187">MLNPSAVAAVVLRAWMRLRALLLIAAAGTLLAACANKPVASTEVMPFDRAVQQAVDDLMVQTQKMPAFLARVESRLQKSRIVIDPLLDGTTGQQTEVTQAAQQRIVQRMQERFSQFTVNQVDSQAVEQAQYVLSGTLTRQADASAGRWQLALALTELKSGTVVAQTVARIADEKLDTRPTAFYRDSPVSTRDRAVDGYIRTSQTPAGQQADALYLQRLPTTAVLQEAIDAYAAGRWQEALTRYEAAAQRPDGQQLRVYNGLYLTQMQLGRTADAERSFGQLAKLGLEASKLSVKFLFRPGSTEFLNDSRISGVYPMWLRQIARQAAQMSNNCLLVTGHTSRTGSESVNERLSLQRATVVRMRLAAEAPSLAKRLKEAGMGFRENIVGTGADDASDALDRRVEFKVEDCAASS</sequence>
<dbReference type="Proteomes" id="UP000255265">
    <property type="component" value="Unassembled WGS sequence"/>
</dbReference>
<feature type="signal peptide" evidence="2">
    <location>
        <begin position="1"/>
        <end position="32"/>
    </location>
</feature>
<keyword evidence="1" id="KW-0472">Membrane</keyword>
<keyword evidence="5" id="KW-1185">Reference proteome</keyword>
<reference evidence="4 5" key="1">
    <citation type="submission" date="2018-07" db="EMBL/GenBank/DDBJ databases">
        <title>Genomic Encyclopedia of Type Strains, Phase IV (KMG-IV): sequencing the most valuable type-strain genomes for metagenomic binning, comparative biology and taxonomic classification.</title>
        <authorList>
            <person name="Goeker M."/>
        </authorList>
    </citation>
    <scope>NUCLEOTIDE SEQUENCE [LARGE SCALE GENOMIC DNA]</scope>
    <source>
        <strain evidence="4 5">DSM 21352</strain>
    </source>
</reference>
<dbReference type="Pfam" id="PF00691">
    <property type="entry name" value="OmpA"/>
    <property type="match status" value="1"/>
</dbReference>
<evidence type="ECO:0000256" key="1">
    <source>
        <dbReference type="PROSITE-ProRule" id="PRU00473"/>
    </source>
</evidence>
<comment type="caution">
    <text evidence="4">The sequence shown here is derived from an EMBL/GenBank/DDBJ whole genome shotgun (WGS) entry which is preliminary data.</text>
</comment>
<evidence type="ECO:0000256" key="2">
    <source>
        <dbReference type="SAM" id="SignalP"/>
    </source>
</evidence>
<proteinExistence type="predicted"/>
<accession>A0A370F810</accession>
<keyword evidence="2" id="KW-0732">Signal</keyword>
<evidence type="ECO:0000259" key="3">
    <source>
        <dbReference type="PROSITE" id="PS51123"/>
    </source>
</evidence>
<feature type="domain" description="OmpA-like" evidence="3">
    <location>
        <begin position="284"/>
        <end position="409"/>
    </location>
</feature>
<dbReference type="Gene3D" id="1.25.40.10">
    <property type="entry name" value="Tetratricopeptide repeat domain"/>
    <property type="match status" value="1"/>
</dbReference>
<protein>
    <submittedName>
        <fullName evidence="4">OmpA family protein</fullName>
    </submittedName>
</protein>
<feature type="chain" id="PRO_5016605806" evidence="2">
    <location>
        <begin position="33"/>
        <end position="412"/>
    </location>
</feature>
<organism evidence="4 5">
    <name type="scientific">Pseudacidovorax intermedius</name>
    <dbReference type="NCBI Taxonomy" id="433924"/>
    <lineage>
        <taxon>Bacteria</taxon>
        <taxon>Pseudomonadati</taxon>
        <taxon>Pseudomonadota</taxon>
        <taxon>Betaproteobacteria</taxon>
        <taxon>Burkholderiales</taxon>
        <taxon>Comamonadaceae</taxon>
        <taxon>Pseudacidovorax</taxon>
    </lineage>
</organism>
<dbReference type="GO" id="GO:0016020">
    <property type="term" value="C:membrane"/>
    <property type="evidence" value="ECO:0007669"/>
    <property type="project" value="UniProtKB-UniRule"/>
</dbReference>
<dbReference type="InterPro" id="IPR006665">
    <property type="entry name" value="OmpA-like"/>
</dbReference>
<dbReference type="PROSITE" id="PS51123">
    <property type="entry name" value="OMPA_2"/>
    <property type="match status" value="1"/>
</dbReference>
<name>A0A370F810_9BURK</name>
<evidence type="ECO:0000313" key="4">
    <source>
        <dbReference type="EMBL" id="RDI19611.1"/>
    </source>
</evidence>
<dbReference type="CDD" id="cd07185">
    <property type="entry name" value="OmpA_C-like"/>
    <property type="match status" value="1"/>
</dbReference>
<dbReference type="Gene3D" id="3.30.1330.60">
    <property type="entry name" value="OmpA-like domain"/>
    <property type="match status" value="1"/>
</dbReference>
<dbReference type="EMBL" id="QQAV01000012">
    <property type="protein sequence ID" value="RDI19611.1"/>
    <property type="molecule type" value="Genomic_DNA"/>
</dbReference>
<evidence type="ECO:0000313" key="5">
    <source>
        <dbReference type="Proteomes" id="UP000255265"/>
    </source>
</evidence>
<dbReference type="InterPro" id="IPR036737">
    <property type="entry name" value="OmpA-like_sf"/>
</dbReference>
<gene>
    <name evidence="4" type="ORF">DFR41_112118</name>
</gene>
<dbReference type="AlphaFoldDB" id="A0A370F810"/>
<dbReference type="SUPFAM" id="SSF103088">
    <property type="entry name" value="OmpA-like"/>
    <property type="match status" value="1"/>
</dbReference>